<dbReference type="InterPro" id="IPR036291">
    <property type="entry name" value="NAD(P)-bd_dom_sf"/>
</dbReference>
<dbReference type="Proteomes" id="UP000626092">
    <property type="component" value="Unassembled WGS sequence"/>
</dbReference>
<evidence type="ECO:0000256" key="1">
    <source>
        <dbReference type="ARBA" id="ARBA00005064"/>
    </source>
</evidence>
<dbReference type="InterPro" id="IPR005810">
    <property type="entry name" value="CoA_lig_alpha"/>
</dbReference>
<evidence type="ECO:0000256" key="6">
    <source>
        <dbReference type="ARBA" id="ARBA00050456"/>
    </source>
</evidence>
<dbReference type="PROSITE" id="PS01216">
    <property type="entry name" value="SUCCINYL_COA_LIG_1"/>
    <property type="match status" value="1"/>
</dbReference>
<dbReference type="PROSITE" id="PS00399">
    <property type="entry name" value="SUCCINYL_COA_LIG_2"/>
    <property type="match status" value="1"/>
</dbReference>
<feature type="binding site" evidence="8">
    <location>
        <position position="269"/>
    </location>
    <ligand>
        <name>substrate</name>
        <note>ligand shared with subunit beta</note>
    </ligand>
</feature>
<gene>
    <name evidence="11" type="ORF">RHSIM_Rhsim09G0070800</name>
</gene>
<comment type="subunit">
    <text evidence="7">Heterodimer of an alpha and a beta subunit. Different beta subunits determine nucleotide specificity. Together with the ATP-specific beta subunit SUCLA2, forms an ADP-forming succinyl-CoA synthetase (A-SCS). Together with the GTP-specific beta subunit SUCLG2 forms a GDP-forming succinyl-CoA synthetase (G-SCS).</text>
</comment>
<dbReference type="Gene3D" id="3.40.50.720">
    <property type="entry name" value="NAD(P)-binding Rossmann-like Domain"/>
    <property type="match status" value="1"/>
</dbReference>
<dbReference type="GO" id="GO:0009361">
    <property type="term" value="C:succinate-CoA ligase complex (ADP-forming)"/>
    <property type="evidence" value="ECO:0007669"/>
    <property type="project" value="TreeGrafter"/>
</dbReference>
<organism evidence="11 12">
    <name type="scientific">Rhododendron simsii</name>
    <name type="common">Sims's rhododendron</name>
    <dbReference type="NCBI Taxonomy" id="118357"/>
    <lineage>
        <taxon>Eukaryota</taxon>
        <taxon>Viridiplantae</taxon>
        <taxon>Streptophyta</taxon>
        <taxon>Embryophyta</taxon>
        <taxon>Tracheophyta</taxon>
        <taxon>Spermatophyta</taxon>
        <taxon>Magnoliopsida</taxon>
        <taxon>eudicotyledons</taxon>
        <taxon>Gunneridae</taxon>
        <taxon>Pentapetalae</taxon>
        <taxon>asterids</taxon>
        <taxon>Ericales</taxon>
        <taxon>Ericaceae</taxon>
        <taxon>Ericoideae</taxon>
        <taxon>Rhodoreae</taxon>
        <taxon>Rhododendron</taxon>
    </lineage>
</organism>
<evidence type="ECO:0000259" key="10">
    <source>
        <dbReference type="SMART" id="SM00881"/>
    </source>
</evidence>
<evidence type="ECO:0000256" key="9">
    <source>
        <dbReference type="SAM" id="MobiDB-lite"/>
    </source>
</evidence>
<dbReference type="InterPro" id="IPR033847">
    <property type="entry name" value="Citrt_syn/SCS-alpha_CS"/>
</dbReference>
<dbReference type="OrthoDB" id="1664372at2759"/>
<keyword evidence="8" id="KW-0496">Mitochondrion</keyword>
<comment type="function">
    <text evidence="8">Succinyl-CoA synthetase functions in the citric acid cycle (TCA), coupling the hydrolysis of succinyl-CoA to the synthesis of ATP and thus represents the only step of substrate-level phosphorylation in the TCA. The alpha subunit of the enzyme binds the substrates coenzyme A and phosphate, while succinate binding and nucleotide specificity is provided by the beta subunit.</text>
</comment>
<feature type="compositionally biased region" description="Low complexity" evidence="9">
    <location>
        <begin position="8"/>
        <end position="19"/>
    </location>
</feature>
<keyword evidence="3 8" id="KW-0816">Tricarboxylic acid cycle</keyword>
<comment type="similarity">
    <text evidence="8">Belongs to the succinate/malate CoA ligase alpha subunit family.</text>
</comment>
<feature type="active site" description="Tele-phosphohistidine intermediate" evidence="8">
    <location>
        <position position="358"/>
    </location>
</feature>
<dbReference type="GO" id="GO:0000166">
    <property type="term" value="F:nucleotide binding"/>
    <property type="evidence" value="ECO:0007669"/>
    <property type="project" value="UniProtKB-KW"/>
</dbReference>
<evidence type="ECO:0000256" key="5">
    <source>
        <dbReference type="ARBA" id="ARBA00022741"/>
    </source>
</evidence>
<comment type="caution">
    <text evidence="11">The sequence shown here is derived from an EMBL/GenBank/DDBJ whole genome shotgun (WGS) entry which is preliminary data.</text>
</comment>
<dbReference type="HAMAP" id="MF_01988">
    <property type="entry name" value="Succ_CoA_alpha"/>
    <property type="match status" value="1"/>
</dbReference>
<evidence type="ECO:0000256" key="4">
    <source>
        <dbReference type="ARBA" id="ARBA00022598"/>
    </source>
</evidence>
<dbReference type="GO" id="GO:0006099">
    <property type="term" value="P:tricarboxylic acid cycle"/>
    <property type="evidence" value="ECO:0007669"/>
    <property type="project" value="UniProtKB-UniRule"/>
</dbReference>
<dbReference type="EC" id="6.2.1.5" evidence="8"/>
<dbReference type="GO" id="GO:0006105">
    <property type="term" value="P:succinate metabolic process"/>
    <property type="evidence" value="ECO:0007669"/>
    <property type="project" value="UniProtKB-ARBA"/>
</dbReference>
<dbReference type="EMBL" id="WJXA01000009">
    <property type="protein sequence ID" value="KAF7133455.1"/>
    <property type="molecule type" value="Genomic_DNA"/>
</dbReference>
<dbReference type="InterPro" id="IPR017440">
    <property type="entry name" value="Cit_synth/succinyl-CoA_lig_AS"/>
</dbReference>
<feature type="binding site" evidence="8">
    <location>
        <begin position="180"/>
        <end position="182"/>
    </location>
    <ligand>
        <name>CoA</name>
        <dbReference type="ChEBI" id="CHEBI:57287"/>
    </ligand>
</feature>
<dbReference type="GO" id="GO:0005739">
    <property type="term" value="C:mitochondrion"/>
    <property type="evidence" value="ECO:0007669"/>
    <property type="project" value="UniProtKB-SubCell"/>
</dbReference>
<dbReference type="SUPFAM" id="SSF51735">
    <property type="entry name" value="NAD(P)-binding Rossmann-fold domains"/>
    <property type="match status" value="1"/>
</dbReference>
<evidence type="ECO:0000313" key="12">
    <source>
        <dbReference type="Proteomes" id="UP000626092"/>
    </source>
</evidence>
<dbReference type="InterPro" id="IPR005811">
    <property type="entry name" value="SUCC_ACL_C"/>
</dbReference>
<comment type="subunit">
    <text evidence="2">Heterooctamer of 4 alpha and 4 beta chains.</text>
</comment>
<dbReference type="Pfam" id="PF02629">
    <property type="entry name" value="CoA_binding"/>
    <property type="match status" value="1"/>
</dbReference>
<comment type="catalytic activity">
    <reaction evidence="6 8">
        <text>succinate + ATP + CoA = succinyl-CoA + ADP + phosphate</text>
        <dbReference type="Rhea" id="RHEA:17661"/>
        <dbReference type="ChEBI" id="CHEBI:30031"/>
        <dbReference type="ChEBI" id="CHEBI:30616"/>
        <dbReference type="ChEBI" id="CHEBI:43474"/>
        <dbReference type="ChEBI" id="CHEBI:57287"/>
        <dbReference type="ChEBI" id="CHEBI:57292"/>
        <dbReference type="ChEBI" id="CHEBI:456216"/>
        <dbReference type="EC" id="6.2.1.5"/>
    </reaction>
</comment>
<dbReference type="InterPro" id="IPR016102">
    <property type="entry name" value="Succinyl-CoA_synth-like"/>
</dbReference>
<keyword evidence="4 8" id="KW-0436">Ligase</keyword>
<dbReference type="GO" id="GO:0006104">
    <property type="term" value="P:succinyl-CoA metabolic process"/>
    <property type="evidence" value="ECO:0007669"/>
    <property type="project" value="UniProtKB-ARBA"/>
</dbReference>
<dbReference type="Gene3D" id="3.40.50.261">
    <property type="entry name" value="Succinyl-CoA synthetase domains"/>
    <property type="match status" value="1"/>
</dbReference>
<sequence length="405" mass="42797">MWFHSVVRPSTTPSRASPPHRGSIEAFFPLRLRSGEREREREREREMSRQARRLVANLSTLSPPCSSSHAAVNQSRHFAAAAPPPAVFVDKNTRVLCQGITGKNGTFHTEQAIEYGTKMVGGVTPKKGGTEHLGLPVFNSVAEAKAETKANASVIYVPPPFAAAAIMEAMEAELDLVVCITEGIPQHDMGYATLPIPLALVIAFCIGVDSCKLQVRVKAALNKQSKTRLIGPNCPGIIKPGECKIGIMPGYIHKPGRIGIVSRSGTLTYEAVFQTTAVGLGQSTCVGIGGDPFNGTNFVDCLEKFLVDPQTEGIILIGEIGGTAEEDAAALIKESGTQKPVVAFIAGLTAPPGRRMGHAGAIVSGGKGTAQDKIKTLREAGVTVVESPAKIGSAMLDVFKQRGLA</sequence>
<dbReference type="SUPFAM" id="SSF52210">
    <property type="entry name" value="Succinyl-CoA synthetase domains"/>
    <property type="match status" value="1"/>
</dbReference>
<accession>A0A834LF33</accession>
<evidence type="ECO:0000256" key="7">
    <source>
        <dbReference type="ARBA" id="ARBA00061754"/>
    </source>
</evidence>
<protein>
    <recommendedName>
        <fullName evidence="8">Succinate--CoA ligase [ADP-forming] subunit alpha, mitochondrial</fullName>
        <ecNumber evidence="8">6.2.1.5</ecNumber>
    </recommendedName>
    <alternativeName>
        <fullName evidence="8">Succinyl-CoA synthetase subunit alpha</fullName>
        <shortName evidence="8">SCS-alpha</shortName>
    </alternativeName>
</protein>
<keyword evidence="5 8" id="KW-0547">Nucleotide-binding</keyword>
<dbReference type="SMART" id="SM00881">
    <property type="entry name" value="CoA_binding"/>
    <property type="match status" value="1"/>
</dbReference>
<dbReference type="Pfam" id="PF00549">
    <property type="entry name" value="Ligase_CoA"/>
    <property type="match status" value="1"/>
</dbReference>
<feature type="binding site" evidence="8">
    <location>
        <position position="127"/>
    </location>
    <ligand>
        <name>CoA</name>
        <dbReference type="ChEBI" id="CHEBI:57287"/>
    </ligand>
</feature>
<dbReference type="PANTHER" id="PTHR11117">
    <property type="entry name" value="SUCCINYL-COA LIGASE SUBUNIT ALPHA"/>
    <property type="match status" value="1"/>
</dbReference>
<evidence type="ECO:0000256" key="8">
    <source>
        <dbReference type="HAMAP-Rule" id="MF_03222"/>
    </source>
</evidence>
<feature type="region of interest" description="Disordered" evidence="9">
    <location>
        <begin position="1"/>
        <end position="22"/>
    </location>
</feature>
<dbReference type="PANTHER" id="PTHR11117:SF2">
    <property type="entry name" value="SUCCINATE--COA LIGASE [ADP_GDP-FORMING] SUBUNIT ALPHA, MITOCHONDRIAL"/>
    <property type="match status" value="1"/>
</dbReference>
<feature type="domain" description="CoA-binding" evidence="10">
    <location>
        <begin position="88"/>
        <end position="184"/>
    </location>
</feature>
<comment type="pathway">
    <text evidence="1 8">Carbohydrate metabolism; tricarboxylic acid cycle; succinate from succinyl-CoA (ligase route): step 1/1.</text>
</comment>
<dbReference type="FunFam" id="3.40.50.261:FF:000005">
    <property type="entry name" value="Succinate--CoA ligase [ADP-forming] subunit alpha, mitochondrial"/>
    <property type="match status" value="1"/>
</dbReference>
<reference evidence="11" key="1">
    <citation type="submission" date="2019-11" db="EMBL/GenBank/DDBJ databases">
        <authorList>
            <person name="Liu Y."/>
            <person name="Hou J."/>
            <person name="Li T.-Q."/>
            <person name="Guan C.-H."/>
            <person name="Wu X."/>
            <person name="Wu H.-Z."/>
            <person name="Ling F."/>
            <person name="Zhang R."/>
            <person name="Shi X.-G."/>
            <person name="Ren J.-P."/>
            <person name="Chen E.-F."/>
            <person name="Sun J.-M."/>
        </authorList>
    </citation>
    <scope>NUCLEOTIDE SEQUENCE</scope>
    <source>
        <strain evidence="11">Adult_tree_wgs_1</strain>
        <tissue evidence="11">Leaves</tissue>
    </source>
</reference>
<dbReference type="AlphaFoldDB" id="A0A834LF33"/>
<proteinExistence type="inferred from homology"/>
<dbReference type="UniPathway" id="UPA00223">
    <property type="reaction ID" value="UER00999"/>
</dbReference>
<name>A0A834LF33_RHOSS</name>
<dbReference type="InterPro" id="IPR003781">
    <property type="entry name" value="CoA-bd"/>
</dbReference>
<keyword evidence="12" id="KW-1185">Reference proteome</keyword>
<evidence type="ECO:0000313" key="11">
    <source>
        <dbReference type="EMBL" id="KAF7133455.1"/>
    </source>
</evidence>
<dbReference type="GO" id="GO:0004776">
    <property type="term" value="F:succinate-CoA ligase (GDP-forming) activity"/>
    <property type="evidence" value="ECO:0007669"/>
    <property type="project" value="TreeGrafter"/>
</dbReference>
<evidence type="ECO:0000256" key="3">
    <source>
        <dbReference type="ARBA" id="ARBA00022532"/>
    </source>
</evidence>
<dbReference type="GO" id="GO:0004775">
    <property type="term" value="F:succinate-CoA ligase (ADP-forming) activity"/>
    <property type="evidence" value="ECO:0007669"/>
    <property type="project" value="UniProtKB-UniRule"/>
</dbReference>
<dbReference type="FunFam" id="3.40.50.720:FF:000002">
    <property type="entry name" value="Succinate--CoA ligase [ADP-forming] subunit alpha"/>
    <property type="match status" value="1"/>
</dbReference>
<feature type="binding site" evidence="8">
    <location>
        <begin position="101"/>
        <end position="104"/>
    </location>
    <ligand>
        <name>CoA</name>
        <dbReference type="ChEBI" id="CHEBI:57287"/>
    </ligand>
</feature>
<comment type="subcellular location">
    <subcellularLocation>
        <location evidence="8">Mitochondrion</location>
    </subcellularLocation>
</comment>
<dbReference type="PRINTS" id="PR01798">
    <property type="entry name" value="SCOASYNTHASE"/>
</dbReference>
<evidence type="ECO:0000256" key="2">
    <source>
        <dbReference type="ARBA" id="ARBA00011412"/>
    </source>
</evidence>